<sequence length="99" mass="11212">MPILEFLVAFGIGVLSFLFLSNTMSKKNIMQRLDEAFYQLLESENGHITLIQLATTARVDAEVTRAYLEHQAKAFDATLEVDADGDSFYRFPKLHQGNK</sequence>
<evidence type="ECO:0000256" key="1">
    <source>
        <dbReference type="SAM" id="Phobius"/>
    </source>
</evidence>
<organism evidence="2 3">
    <name type="scientific">Planktothricoides raciborskii FACHB-1370</name>
    <dbReference type="NCBI Taxonomy" id="2949576"/>
    <lineage>
        <taxon>Bacteria</taxon>
        <taxon>Bacillati</taxon>
        <taxon>Cyanobacteriota</taxon>
        <taxon>Cyanophyceae</taxon>
        <taxon>Oscillatoriophycideae</taxon>
        <taxon>Oscillatoriales</taxon>
        <taxon>Oscillatoriaceae</taxon>
        <taxon>Planktothricoides</taxon>
    </lineage>
</organism>
<evidence type="ECO:0000313" key="3">
    <source>
        <dbReference type="Proteomes" id="UP000641954"/>
    </source>
</evidence>
<comment type="caution">
    <text evidence="2">The sequence shown here is derived from an EMBL/GenBank/DDBJ whole genome shotgun (WGS) entry which is preliminary data.</text>
</comment>
<keyword evidence="3" id="KW-1185">Reference proteome</keyword>
<reference evidence="2 3" key="1">
    <citation type="journal article" date="2020" name="ISME J.">
        <title>Comparative genomics reveals insights into cyanobacterial evolution and habitat adaptation.</title>
        <authorList>
            <person name="Chen M.Y."/>
            <person name="Teng W.K."/>
            <person name="Zhao L."/>
            <person name="Hu C.X."/>
            <person name="Zhou Y.K."/>
            <person name="Han B.P."/>
            <person name="Song L.R."/>
            <person name="Shu W.S."/>
        </authorList>
    </citation>
    <scope>NUCLEOTIDE SEQUENCE [LARGE SCALE GENOMIC DNA]</scope>
    <source>
        <strain evidence="2 3">FACHB-1370</strain>
    </source>
</reference>
<proteinExistence type="predicted"/>
<protein>
    <submittedName>
        <fullName evidence="2">Uncharacterized protein</fullName>
    </submittedName>
</protein>
<evidence type="ECO:0000313" key="2">
    <source>
        <dbReference type="EMBL" id="MBD2544072.1"/>
    </source>
</evidence>
<feature type="transmembrane region" description="Helical" evidence="1">
    <location>
        <begin position="6"/>
        <end position="24"/>
    </location>
</feature>
<dbReference type="Proteomes" id="UP000641954">
    <property type="component" value="Unassembled WGS sequence"/>
</dbReference>
<keyword evidence="1" id="KW-0812">Transmembrane</keyword>
<name>A0ABR8ECD3_9CYAN</name>
<keyword evidence="1" id="KW-1133">Transmembrane helix</keyword>
<keyword evidence="1" id="KW-0472">Membrane</keyword>
<gene>
    <name evidence="2" type="ORF">H6G72_09485</name>
</gene>
<accession>A0ABR8ECD3</accession>
<dbReference type="EMBL" id="JACJSK010000010">
    <property type="protein sequence ID" value="MBD2544072.1"/>
    <property type="molecule type" value="Genomic_DNA"/>
</dbReference>